<evidence type="ECO:0000313" key="3">
    <source>
        <dbReference type="Proteomes" id="UP000187412"/>
    </source>
</evidence>
<feature type="domain" description="AAA+ ATPase" evidence="1">
    <location>
        <begin position="267"/>
        <end position="384"/>
    </location>
</feature>
<dbReference type="InterPro" id="IPR049050">
    <property type="entry name" value="nSTAND3"/>
</dbReference>
<dbReference type="Pfam" id="PF20720">
    <property type="entry name" value="nSTAND3"/>
    <property type="match status" value="1"/>
</dbReference>
<gene>
    <name evidence="2" type="ORF">BSK56_30675</name>
</gene>
<reference evidence="2 3" key="1">
    <citation type="submission" date="2016-10" db="EMBL/GenBank/DDBJ databases">
        <title>Paenibacillus species isolates.</title>
        <authorList>
            <person name="Beno S.M."/>
        </authorList>
    </citation>
    <scope>NUCLEOTIDE SEQUENCE [LARGE SCALE GENOMIC DNA]</scope>
    <source>
        <strain evidence="2 3">FSL H7-0744</strain>
    </source>
</reference>
<comment type="caution">
    <text evidence="2">The sequence shown here is derived from an EMBL/GenBank/DDBJ whole genome shotgun (WGS) entry which is preliminary data.</text>
</comment>
<evidence type="ECO:0000313" key="2">
    <source>
        <dbReference type="EMBL" id="OMD38076.1"/>
    </source>
</evidence>
<dbReference type="RefSeq" id="WP_076114186.1">
    <property type="nucleotide sequence ID" value="NZ_MPTB01000063.1"/>
</dbReference>
<proteinExistence type="predicted"/>
<accession>A0ABX3GY02</accession>
<keyword evidence="3" id="KW-1185">Reference proteome</keyword>
<evidence type="ECO:0000259" key="1">
    <source>
        <dbReference type="SMART" id="SM00382"/>
    </source>
</evidence>
<dbReference type="SUPFAM" id="SSF52540">
    <property type="entry name" value="P-loop containing nucleoside triphosphate hydrolases"/>
    <property type="match status" value="2"/>
</dbReference>
<dbReference type="Proteomes" id="UP000187412">
    <property type="component" value="Unassembled WGS sequence"/>
</dbReference>
<dbReference type="EMBL" id="MPTB01000063">
    <property type="protein sequence ID" value="OMD38076.1"/>
    <property type="molecule type" value="Genomic_DNA"/>
</dbReference>
<organism evidence="2 3">
    <name type="scientific">Paenibacillus borealis</name>
    <dbReference type="NCBI Taxonomy" id="160799"/>
    <lineage>
        <taxon>Bacteria</taxon>
        <taxon>Bacillati</taxon>
        <taxon>Bacillota</taxon>
        <taxon>Bacilli</taxon>
        <taxon>Bacillales</taxon>
        <taxon>Paenibacillaceae</taxon>
        <taxon>Paenibacillus</taxon>
    </lineage>
</organism>
<sequence>MTVEIAGVRGYEYQYLVSAYVALKLLDQENVGIYIECADGEDSRITFQAAGNPYILDVQVKDRSDQIDLAEFSSWISHFDKHSRDMNLLEKLKQDANRFVLFVTNARCQDDVSLFVDSNEVYLPLTAGMGNDLLDRVKTNVLAHYTDATPTGQGRRRFLQQFFRNNSKIQLRKILKKNRVWESMDWDTVYERLARLLNRKYAVPQSQTNDVISKLDELVRQGRDSGQSITEDVVRLLAAYNGDRVFPYDEKLVPRAEMSVCSEVLEASHVLLLTGVSFCGKTYLAKEIAQRYQESGFRVKITSELDGDSGALAFLRHVSHEERLLVLEDPFGSMTTYPQKAELVSKVERLLEACGPHRKLIVTTRSDILLHTLRRDSIAECRIKAHLWHDLTANEAALGEQIWMRYYGVSTSSAALFLRLRDWLERNEHTSVLQPGQIVHLYYAQPDLGVLEQWAESVIVNEARIDSNRLARQIDEQGQYSKRVFIALGLSCNTYRAAKLYDLAFLLSESTEEPALSSQSEESVAYHMGGKVAETPPYPAYQSTYEITVNDREALRDLRDRGYIKVDSFYKTIVFTHPIYYHASKILLQTNLEDVFADKDSNFRMLGRSLASPSKDGNLCALMMAEWQYAETQDAMLKQRVKVLLLRSLHSLFPSVKDRVIMYFNSRLNELDDQEQKAFVRAAKVQNTMNDNDILWHKGEPYFNTATERRFSFYWLEWDEDRYAASLQKLAASEPLSAEEIQYMLAVRVVDKMEPADLLHIIRLALACDESFIRAKAVERLFQQFAYTFENITSYLEPQEHPEYIYKLFRGALSSWSCYSQQAKSDILNYFRNSLTIMSVALRSKRFLEYFEDQYSRDGLAWDKLSVEETCELWLVWYDVFIALLNHFPSKFMKMNEAHMVNAARKSLAYVDDLARIVQLASSWHRWLHHYSEHHLPEDYGMSVADYLLKGTGQAAEVRVELLRELLEVRQTSLLTVTIGKLIDHWPLLSSIERARLIEVLQSEREDARWLRGVALNRRAVPDEVQIAILSEVLFEQEIGVIVDRLLAKGLLECCLNVQCGYPQPLWWNGYHGHNEKLWNRVIVEVLGRPQEGRCFDIALREFIDALYNHDIPRFEDSMAVYTRMVANPAQRQALFSQLLTVTATNNQSNKQMWDLLLAHSSEEERQQFFTFIAENIEAVQYQCDDREDLLELFESDVVLGQLCSRMSIDHEVVETCLKYMNYAEQQAKASLADAEKHGQRLDNFKTLITLVYEHNPPRMTLTNKIVGNTLRKLRITDDEIGRLLEANRHQLIESGSEQARSFEDHYELEHWVL</sequence>
<protein>
    <recommendedName>
        <fullName evidence="1">AAA+ ATPase domain-containing protein</fullName>
    </recommendedName>
</protein>
<name>A0ABX3GY02_PAEBO</name>
<dbReference type="SMART" id="SM00382">
    <property type="entry name" value="AAA"/>
    <property type="match status" value="1"/>
</dbReference>
<dbReference type="InterPro" id="IPR003593">
    <property type="entry name" value="AAA+_ATPase"/>
</dbReference>
<dbReference type="InterPro" id="IPR027417">
    <property type="entry name" value="P-loop_NTPase"/>
</dbReference>